<organism evidence="2 3">
    <name type="scientific">Streptomyces lacrimifluminis</name>
    <dbReference type="NCBI Taxonomy" id="1500077"/>
    <lineage>
        <taxon>Bacteria</taxon>
        <taxon>Bacillati</taxon>
        <taxon>Actinomycetota</taxon>
        <taxon>Actinomycetes</taxon>
        <taxon>Kitasatosporales</taxon>
        <taxon>Streptomycetaceae</taxon>
        <taxon>Streptomyces</taxon>
    </lineage>
</organism>
<reference evidence="2" key="1">
    <citation type="journal article" date="2014" name="Int. J. Syst. Evol. Microbiol.">
        <title>Complete genome sequence of Corynebacterium casei LMG S-19264T (=DSM 44701T), isolated from a smear-ripened cheese.</title>
        <authorList>
            <consortium name="US DOE Joint Genome Institute (JGI-PGF)"/>
            <person name="Walter F."/>
            <person name="Albersmeier A."/>
            <person name="Kalinowski J."/>
            <person name="Ruckert C."/>
        </authorList>
    </citation>
    <scope>NUCLEOTIDE SEQUENCE</scope>
    <source>
        <strain evidence="2">CGMCC 4.7272</strain>
    </source>
</reference>
<evidence type="ECO:0000313" key="3">
    <source>
        <dbReference type="Proteomes" id="UP000625682"/>
    </source>
</evidence>
<reference evidence="2" key="2">
    <citation type="submission" date="2020-09" db="EMBL/GenBank/DDBJ databases">
        <authorList>
            <person name="Sun Q."/>
            <person name="Zhou Y."/>
        </authorList>
    </citation>
    <scope>NUCLEOTIDE SEQUENCE</scope>
    <source>
        <strain evidence="2">CGMCC 4.7272</strain>
    </source>
</reference>
<dbReference type="Proteomes" id="UP000625682">
    <property type="component" value="Unassembled WGS sequence"/>
</dbReference>
<accession>A0A917L1T0</accession>
<dbReference type="AlphaFoldDB" id="A0A917L1T0"/>
<comment type="caution">
    <text evidence="2">The sequence shown here is derived from an EMBL/GenBank/DDBJ whole genome shotgun (WGS) entry which is preliminary data.</text>
</comment>
<gene>
    <name evidence="2" type="ORF">GCM10012282_42120</name>
</gene>
<feature type="region of interest" description="Disordered" evidence="1">
    <location>
        <begin position="111"/>
        <end position="136"/>
    </location>
</feature>
<evidence type="ECO:0000256" key="1">
    <source>
        <dbReference type="SAM" id="MobiDB-lite"/>
    </source>
</evidence>
<evidence type="ECO:0008006" key="4">
    <source>
        <dbReference type="Google" id="ProtNLM"/>
    </source>
</evidence>
<dbReference type="EMBL" id="BMMU01000013">
    <property type="protein sequence ID" value="GGJ40891.1"/>
    <property type="molecule type" value="Genomic_DNA"/>
</dbReference>
<name>A0A917L1T0_9ACTN</name>
<evidence type="ECO:0000313" key="2">
    <source>
        <dbReference type="EMBL" id="GGJ40891.1"/>
    </source>
</evidence>
<sequence>MDAFSRAWDARPSRLEACYELASRLRVKGRYRTAHALLGGVVGTPEPDDLLFTRSWVYRWGLLFEYSITAYWVGDYAASIEACDRLLAMPDLPEPIRRQTVLNREFAVGQTAPAVPGPSGGRHGREQTTVASANEV</sequence>
<proteinExistence type="predicted"/>
<feature type="compositionally biased region" description="Polar residues" evidence="1">
    <location>
        <begin position="127"/>
        <end position="136"/>
    </location>
</feature>
<protein>
    <recommendedName>
        <fullName evidence="4">Tetratricopeptide repeat protein</fullName>
    </recommendedName>
</protein>
<keyword evidence="3" id="KW-1185">Reference proteome</keyword>